<dbReference type="GeneID" id="27429847"/>
<protein>
    <submittedName>
        <fullName evidence="1">Uncharacterized protein</fullName>
    </submittedName>
</protein>
<dbReference type="SUPFAM" id="SSF48452">
    <property type="entry name" value="TPR-like"/>
    <property type="match status" value="1"/>
</dbReference>
<accession>A0A162GU77</accession>
<reference evidence="1" key="1">
    <citation type="submission" date="2017-04" db="EMBL/GenBank/DDBJ databases">
        <title>Complete genome sequence of Urbanus proteus nucleopolyhedrovirus (UrprNPV).</title>
        <authorList>
            <person name="Santos E.R."/>
            <person name="Melo F.L."/>
            <person name="Sosa-Gomez D.R."/>
            <person name="Ribeiro B.M."/>
            <person name="Ardisson-Araujo D.M.P."/>
        </authorList>
    </citation>
    <scope>NUCLEOTIDE SEQUENCE [LARGE SCALE GENOMIC DNA]</scope>
    <source>
        <strain evidence="1">Southern Brazil</strain>
    </source>
</reference>
<dbReference type="RefSeq" id="YP_009250094.1">
    <property type="nucleotide sequence ID" value="NC_029997.2"/>
</dbReference>
<evidence type="ECO:0000313" key="2">
    <source>
        <dbReference type="Proteomes" id="UP000201861"/>
    </source>
</evidence>
<dbReference type="InterPro" id="IPR011990">
    <property type="entry name" value="TPR-like_helical_dom_sf"/>
</dbReference>
<proteinExistence type="predicted"/>
<organism evidence="1 2">
    <name type="scientific">Urbanus proteus nucleopolyhedrovirus</name>
    <dbReference type="NCBI Taxonomy" id="1675866"/>
    <lineage>
        <taxon>Viruses</taxon>
        <taxon>Viruses incertae sedis</taxon>
        <taxon>Naldaviricetes</taxon>
        <taxon>Lefavirales</taxon>
        <taxon>Baculoviridae</taxon>
        <taxon>Alphabaculovirus</taxon>
        <taxon>Alphabaculovirus urprotei</taxon>
    </lineage>
</organism>
<keyword evidence="2" id="KW-1185">Reference proteome</keyword>
<name>A0A162GU77_9ABAC</name>
<dbReference type="Proteomes" id="UP000201861">
    <property type="component" value="Segment"/>
</dbReference>
<dbReference type="KEGG" id="vg:27429847"/>
<dbReference type="EMBL" id="KR011717">
    <property type="protein sequence ID" value="AKR17327.1"/>
    <property type="molecule type" value="Genomic_DNA"/>
</dbReference>
<dbReference type="OrthoDB" id="28969at10239"/>
<evidence type="ECO:0000313" key="1">
    <source>
        <dbReference type="EMBL" id="AKR17327.1"/>
    </source>
</evidence>
<sequence length="77" mass="8852">MNKNTSLIDEAIYLGDQFTKIGYYNKALDCYTIACQKLNNDTELYIDCANKLNSVKKILQTNKTHVKRYVLVVDNSN</sequence>